<accession>A0A1G9RA06</accession>
<proteinExistence type="predicted"/>
<keyword evidence="2" id="KW-1185">Reference proteome</keyword>
<sequence length="175" mass="18983">MSMSGRRRKRALPTTADRRAGRAVGVSLSLVLLTGCIPTLGDPLPRPVAMGRAADGRFRFVVPLCGGETVSAIEVVEHQTERLVWRASRPTRPEIRHGVIVVGDEDGFAEQETPLREPLPSNISVSVRLSSGIEVGRGFLLADVPERFASSGEVDHFGDAVTDDEFREQATGEYC</sequence>
<evidence type="ECO:0000313" key="2">
    <source>
        <dbReference type="Proteomes" id="UP000198683"/>
    </source>
</evidence>
<dbReference type="EMBL" id="FNFB01000044">
    <property type="protein sequence ID" value="SDM19940.1"/>
    <property type="molecule type" value="Genomic_DNA"/>
</dbReference>
<dbReference type="AlphaFoldDB" id="A0A1G9RA06"/>
<dbReference type="STRING" id="683260.SAMN05421874_14415"/>
<reference evidence="1 2" key="1">
    <citation type="submission" date="2016-10" db="EMBL/GenBank/DDBJ databases">
        <authorList>
            <person name="de Groot N.N."/>
        </authorList>
    </citation>
    <scope>NUCLEOTIDE SEQUENCE [LARGE SCALE GENOMIC DNA]</scope>
    <source>
        <strain evidence="1 2">CGMCC 4.5681</strain>
    </source>
</reference>
<organism evidence="1 2">
    <name type="scientific">Nonomuraea maritima</name>
    <dbReference type="NCBI Taxonomy" id="683260"/>
    <lineage>
        <taxon>Bacteria</taxon>
        <taxon>Bacillati</taxon>
        <taxon>Actinomycetota</taxon>
        <taxon>Actinomycetes</taxon>
        <taxon>Streptosporangiales</taxon>
        <taxon>Streptosporangiaceae</taxon>
        <taxon>Nonomuraea</taxon>
    </lineage>
</organism>
<dbReference type="Proteomes" id="UP000198683">
    <property type="component" value="Unassembled WGS sequence"/>
</dbReference>
<name>A0A1G9RA06_9ACTN</name>
<gene>
    <name evidence="1" type="ORF">SAMN05421874_14415</name>
</gene>
<evidence type="ECO:0000313" key="1">
    <source>
        <dbReference type="EMBL" id="SDM19940.1"/>
    </source>
</evidence>
<protein>
    <submittedName>
        <fullName evidence="1">Uncharacterized protein</fullName>
    </submittedName>
</protein>